<dbReference type="RefSeq" id="WP_276511895.1">
    <property type="nucleotide sequence ID" value="NZ_JACIEW010000002.1"/>
</dbReference>
<gene>
    <name evidence="1" type="ORF">GGR20_001239</name>
</gene>
<keyword evidence="2" id="KW-1185">Reference proteome</keyword>
<dbReference type="AlphaFoldDB" id="A0A7W6IL44"/>
<dbReference type="EMBL" id="JACIEW010000002">
    <property type="protein sequence ID" value="MBB4051603.1"/>
    <property type="molecule type" value="Genomic_DNA"/>
</dbReference>
<comment type="caution">
    <text evidence="1">The sequence shown here is derived from an EMBL/GenBank/DDBJ whole genome shotgun (WGS) entry which is preliminary data.</text>
</comment>
<evidence type="ECO:0000313" key="2">
    <source>
        <dbReference type="Proteomes" id="UP000547011"/>
    </source>
</evidence>
<name>A0A7W6IL44_9HYPH</name>
<protein>
    <submittedName>
        <fullName evidence="1">Uncharacterized protein</fullName>
    </submittedName>
</protein>
<sequence length="43" mass="5178">MSKQNNLFQRAFNAIVDGRTRQAERFVARFEREHDLGRKVNDR</sequence>
<organism evidence="1 2">
    <name type="scientific">Devosia subaequoris</name>
    <dbReference type="NCBI Taxonomy" id="395930"/>
    <lineage>
        <taxon>Bacteria</taxon>
        <taxon>Pseudomonadati</taxon>
        <taxon>Pseudomonadota</taxon>
        <taxon>Alphaproteobacteria</taxon>
        <taxon>Hyphomicrobiales</taxon>
        <taxon>Devosiaceae</taxon>
        <taxon>Devosia</taxon>
    </lineage>
</organism>
<dbReference type="Proteomes" id="UP000547011">
    <property type="component" value="Unassembled WGS sequence"/>
</dbReference>
<reference evidence="1 2" key="1">
    <citation type="submission" date="2020-08" db="EMBL/GenBank/DDBJ databases">
        <title>Genomic Encyclopedia of Type Strains, Phase IV (KMG-IV): sequencing the most valuable type-strain genomes for metagenomic binning, comparative biology and taxonomic classification.</title>
        <authorList>
            <person name="Goeker M."/>
        </authorList>
    </citation>
    <scope>NUCLEOTIDE SEQUENCE [LARGE SCALE GENOMIC DNA]</scope>
    <source>
        <strain evidence="1 2">DSM 23447</strain>
    </source>
</reference>
<proteinExistence type="predicted"/>
<evidence type="ECO:0000313" key="1">
    <source>
        <dbReference type="EMBL" id="MBB4051603.1"/>
    </source>
</evidence>
<accession>A0A7W6IL44</accession>